<sequence>MVKNITFSAMLSVITVLLFTSQMFIPVFGILISFFSLIPLILVYKLTDMKYFVISALTSGFLILILNDMFGLIFFSTYLLPPVLSIVYNKKNKIPHIIFFLVPVASSYFMYKSFFNIKMFEYLWPLIGASTFVVIKFYYIKISDLIMKGLKAKGF</sequence>
<feature type="transmembrane region" description="Helical" evidence="1">
    <location>
        <begin position="123"/>
        <end position="140"/>
    </location>
</feature>
<evidence type="ECO:0000313" key="2">
    <source>
        <dbReference type="EMBL" id="WGS65152.1"/>
    </source>
</evidence>
<evidence type="ECO:0008006" key="4">
    <source>
        <dbReference type="Google" id="ProtNLM"/>
    </source>
</evidence>
<dbReference type="RefSeq" id="WP_280999369.1">
    <property type="nucleotide sequence ID" value="NZ_CP069362.1"/>
</dbReference>
<proteinExistence type="predicted"/>
<keyword evidence="1" id="KW-0472">Membrane</keyword>
<evidence type="ECO:0000256" key="1">
    <source>
        <dbReference type="SAM" id="Phobius"/>
    </source>
</evidence>
<protein>
    <recommendedName>
        <fullName evidence="4">DUF2232 domain-containing protein</fullName>
    </recommendedName>
</protein>
<feature type="transmembrane region" description="Helical" evidence="1">
    <location>
        <begin position="51"/>
        <end position="74"/>
    </location>
</feature>
<organism evidence="2 3">
    <name type="scientific">Marinitoga aeolica</name>
    <dbReference type="NCBI Taxonomy" id="2809031"/>
    <lineage>
        <taxon>Bacteria</taxon>
        <taxon>Thermotogati</taxon>
        <taxon>Thermotogota</taxon>
        <taxon>Thermotogae</taxon>
        <taxon>Petrotogales</taxon>
        <taxon>Petrotogaceae</taxon>
        <taxon>Marinitoga</taxon>
    </lineage>
</organism>
<dbReference type="Proteomes" id="UP001232493">
    <property type="component" value="Chromosome"/>
</dbReference>
<accession>A0ABY8PR72</accession>
<evidence type="ECO:0000313" key="3">
    <source>
        <dbReference type="Proteomes" id="UP001232493"/>
    </source>
</evidence>
<feature type="transmembrane region" description="Helical" evidence="1">
    <location>
        <begin position="94"/>
        <end position="111"/>
    </location>
</feature>
<dbReference type="EMBL" id="CP069362">
    <property type="protein sequence ID" value="WGS65152.1"/>
    <property type="molecule type" value="Genomic_DNA"/>
</dbReference>
<feature type="transmembrane region" description="Helical" evidence="1">
    <location>
        <begin position="23"/>
        <end position="44"/>
    </location>
</feature>
<keyword evidence="3" id="KW-1185">Reference proteome</keyword>
<reference evidence="2 3" key="1">
    <citation type="submission" date="2021-02" db="EMBL/GenBank/DDBJ databases">
        <title>Characterization of Marinitoga sp. nov. str. BP5-C20A.</title>
        <authorList>
            <person name="Erauso G."/>
            <person name="Postec A."/>
        </authorList>
    </citation>
    <scope>NUCLEOTIDE SEQUENCE [LARGE SCALE GENOMIC DNA]</scope>
    <source>
        <strain evidence="2 3">BP5-C20A</strain>
    </source>
</reference>
<keyword evidence="1" id="KW-1133">Transmembrane helix</keyword>
<name>A0ABY8PR72_9BACT</name>
<gene>
    <name evidence="2" type="ORF">JRV97_00940</name>
</gene>
<keyword evidence="1" id="KW-0812">Transmembrane</keyword>